<accession>A0A834IUY2</accession>
<dbReference type="PANTHER" id="PTHR13473">
    <property type="entry name" value="MITOCHONDRIAL RIBOSOMAL PROTEIN L48"/>
    <property type="match status" value="1"/>
</dbReference>
<dbReference type="Proteomes" id="UP000625711">
    <property type="component" value="Unassembled WGS sequence"/>
</dbReference>
<dbReference type="Gene3D" id="3.30.70.600">
    <property type="entry name" value="Ribosomal protein S10 domain"/>
    <property type="match status" value="1"/>
</dbReference>
<reference evidence="4" key="1">
    <citation type="submission" date="2020-08" db="EMBL/GenBank/DDBJ databases">
        <title>Genome sequencing and assembly of the red palm weevil Rhynchophorus ferrugineus.</title>
        <authorList>
            <person name="Dias G.B."/>
            <person name="Bergman C.M."/>
            <person name="Manee M."/>
        </authorList>
    </citation>
    <scope>NUCLEOTIDE SEQUENCE</scope>
    <source>
        <strain evidence="4">AA-2017</strain>
        <tissue evidence="4">Whole larva</tissue>
    </source>
</reference>
<dbReference type="GO" id="GO:0005761">
    <property type="term" value="C:mitochondrial ribosome"/>
    <property type="evidence" value="ECO:0007669"/>
    <property type="project" value="InterPro"/>
</dbReference>
<evidence type="ECO:0000256" key="2">
    <source>
        <dbReference type="ARBA" id="ARBA00023274"/>
    </source>
</evidence>
<evidence type="ECO:0000313" key="5">
    <source>
        <dbReference type="Proteomes" id="UP000625711"/>
    </source>
</evidence>
<keyword evidence="2" id="KW-0687">Ribonucleoprotein</keyword>
<dbReference type="GO" id="GO:1990904">
    <property type="term" value="C:ribonucleoprotein complex"/>
    <property type="evidence" value="ECO:0007669"/>
    <property type="project" value="UniProtKB-KW"/>
</dbReference>
<dbReference type="AlphaFoldDB" id="A0A834IUY2"/>
<proteinExistence type="predicted"/>
<dbReference type="InterPro" id="IPR036838">
    <property type="entry name" value="Ribosomal_uS10_dom_sf"/>
</dbReference>
<dbReference type="SMART" id="SM01403">
    <property type="entry name" value="Ribosomal_S10"/>
    <property type="match status" value="1"/>
</dbReference>
<keyword evidence="1" id="KW-0689">Ribosomal protein</keyword>
<organism evidence="4 5">
    <name type="scientific">Rhynchophorus ferrugineus</name>
    <name type="common">Red palm weevil</name>
    <name type="synonym">Curculio ferrugineus</name>
    <dbReference type="NCBI Taxonomy" id="354439"/>
    <lineage>
        <taxon>Eukaryota</taxon>
        <taxon>Metazoa</taxon>
        <taxon>Ecdysozoa</taxon>
        <taxon>Arthropoda</taxon>
        <taxon>Hexapoda</taxon>
        <taxon>Insecta</taxon>
        <taxon>Pterygota</taxon>
        <taxon>Neoptera</taxon>
        <taxon>Endopterygota</taxon>
        <taxon>Coleoptera</taxon>
        <taxon>Polyphaga</taxon>
        <taxon>Cucujiformia</taxon>
        <taxon>Curculionidae</taxon>
        <taxon>Dryophthorinae</taxon>
        <taxon>Rhynchophorus</taxon>
    </lineage>
</organism>
<comment type="caution">
    <text evidence="4">The sequence shown here is derived from an EMBL/GenBank/DDBJ whole genome shotgun (WGS) entry which is preliminary data.</text>
</comment>
<dbReference type="SUPFAM" id="SSF54999">
    <property type="entry name" value="Ribosomal protein S10"/>
    <property type="match status" value="1"/>
</dbReference>
<protein>
    <recommendedName>
        <fullName evidence="3">Small ribosomal subunit protein uS10 domain-containing protein</fullName>
    </recommendedName>
</protein>
<evidence type="ECO:0000256" key="1">
    <source>
        <dbReference type="ARBA" id="ARBA00022980"/>
    </source>
</evidence>
<dbReference type="PANTHER" id="PTHR13473:SF0">
    <property type="entry name" value="LARGE RIBOSOMAL SUBUNIT PROTEIN ML48"/>
    <property type="match status" value="1"/>
</dbReference>
<gene>
    <name evidence="4" type="ORF">GWI33_006253</name>
</gene>
<sequence length="173" mass="20045">MNILKRTLKLTKNFTQLRHCSGTLYEPDYLEGLKPKVPIYDALNIQMRGYDYPVLESYQKYLNNIIKNMDINVEDGWALPAQIFKITKFKPQTEIIDSEYTLNLYDRTLQITDVPTTQLPLLLRVIEATTPVGVSINIVQHDDHYEEDRYIPDTDLLALKQELDDIGGPSKKK</sequence>
<dbReference type="InterPro" id="IPR027486">
    <property type="entry name" value="Ribosomal_uS10_dom"/>
</dbReference>
<keyword evidence="5" id="KW-1185">Reference proteome</keyword>
<dbReference type="OrthoDB" id="5984298at2759"/>
<feature type="domain" description="Small ribosomal subunit protein uS10" evidence="3">
    <location>
        <begin position="44"/>
        <end position="139"/>
    </location>
</feature>
<dbReference type="Pfam" id="PF00338">
    <property type="entry name" value="Ribosomal_S10"/>
    <property type="match status" value="1"/>
</dbReference>
<evidence type="ECO:0000313" key="4">
    <source>
        <dbReference type="EMBL" id="KAF7280257.1"/>
    </source>
</evidence>
<dbReference type="EMBL" id="JAACXV010000310">
    <property type="protein sequence ID" value="KAF7280257.1"/>
    <property type="molecule type" value="Genomic_DNA"/>
</dbReference>
<evidence type="ECO:0000259" key="3">
    <source>
        <dbReference type="SMART" id="SM01403"/>
    </source>
</evidence>
<dbReference type="InterPro" id="IPR027487">
    <property type="entry name" value="Ribosomal_mL48"/>
</dbReference>
<name>A0A834IUY2_RHYFE</name>